<dbReference type="InterPro" id="IPR001680">
    <property type="entry name" value="WD40_rpt"/>
</dbReference>
<keyword evidence="2 7" id="KW-0963">Cytoplasm</keyword>
<dbReference type="GO" id="GO:0051013">
    <property type="term" value="P:microtubule severing"/>
    <property type="evidence" value="ECO:0007669"/>
    <property type="project" value="UniProtKB-UniRule"/>
</dbReference>
<dbReference type="InterPro" id="IPR036322">
    <property type="entry name" value="WD40_repeat_dom_sf"/>
</dbReference>
<dbReference type="PROSITE" id="PS50294">
    <property type="entry name" value="WD_REPEATS_REGION"/>
    <property type="match status" value="2"/>
</dbReference>
<name>A0A1Y2CRI7_9FUNG</name>
<dbReference type="AlphaFoldDB" id="A0A1Y2CRI7"/>
<dbReference type="Pfam" id="PF12894">
    <property type="entry name" value="ANAPC4_WD40"/>
    <property type="match status" value="1"/>
</dbReference>
<dbReference type="InterPro" id="IPR020472">
    <property type="entry name" value="WD40_PAC1"/>
</dbReference>
<feature type="compositionally biased region" description="Polar residues" evidence="9">
    <location>
        <begin position="434"/>
        <end position="451"/>
    </location>
</feature>
<evidence type="ECO:0000259" key="10">
    <source>
        <dbReference type="Pfam" id="PF12894"/>
    </source>
</evidence>
<keyword evidence="3 8" id="KW-0853">WD repeat</keyword>
<dbReference type="EMBL" id="MCGO01000009">
    <property type="protein sequence ID" value="ORY49603.1"/>
    <property type="molecule type" value="Genomic_DNA"/>
</dbReference>
<dbReference type="STRING" id="329046.A0A1Y2CRI7"/>
<feature type="compositionally biased region" description="Polar residues" evidence="9">
    <location>
        <begin position="355"/>
        <end position="372"/>
    </location>
</feature>
<keyword evidence="6 7" id="KW-0206">Cytoskeleton</keyword>
<accession>A0A1Y2CRI7</accession>
<comment type="subcellular location">
    <subcellularLocation>
        <location evidence="1 7">Cytoplasm</location>
        <location evidence="1 7">Cytoskeleton</location>
    </subcellularLocation>
</comment>
<feature type="compositionally biased region" description="Pro residues" evidence="9">
    <location>
        <begin position="331"/>
        <end position="344"/>
    </location>
</feature>
<keyword evidence="13" id="KW-1185">Reference proteome</keyword>
<feature type="repeat" description="WD" evidence="8">
    <location>
        <begin position="146"/>
        <end position="187"/>
    </location>
</feature>
<sequence>MSAPGAVAAKIHDVYHASASHATCLRIGPKSGKVMVSGSEDGIVSLWALGRTSPVLTLPGHASSITALAIDCLEDYTVVGCASGPIKLWDLQQAKVARTLSGAHREATTAIEYHPFGDFFVSGGTEAVVKVWDVKKKASIQTYSSVKGGGGAVEVIRVTPDGRWIASGWEDGSVKIWDMTAGKLLKTFTDSATPVVCITFSPFEFIMAVGYTDGRVWFYDLESFTVLSATDVLKTVPKCVEFHKGGKEVIIACQDSIQVWSWDPLVRHDAVAVNWPNIAEIRSLEDNKLVGASLDQNMVGIWGIKVDRLKPYKTTLHPNSHEPPPETHVAPPAPPSKAEPPLSAPPKSVLEAQPNIPSRNITPSASRDNLAQHQRETSAPRPNSVQRIQPMSQPPITKRSSFVGTSGGETPLNLDITKFTQTGKKRVSPVMQHASASGSGSTTPDALSPTSENELLTALGLRNASMTSILRERLSVLQEIRAVWDETNVRPAVERMVECRNSGVWIDMLRLMNRRAKVFTLDVAILLLPLLNELLFEVYEDYIVEACNTIKLLCKSFGPLILQQLGNSFSSPGIDISREDRQRKCVLCYQKLKDIQLTLSDLTRSAGRVGASVRETLVELEFLG</sequence>
<dbReference type="GO" id="GO:0005737">
    <property type="term" value="C:cytoplasm"/>
    <property type="evidence" value="ECO:0007669"/>
    <property type="project" value="UniProtKB-UniRule"/>
</dbReference>
<dbReference type="InterPro" id="IPR015943">
    <property type="entry name" value="WD40/YVTN_repeat-like_dom_sf"/>
</dbReference>
<keyword evidence="4 7" id="KW-0493">Microtubule</keyword>
<dbReference type="InterPro" id="IPR019775">
    <property type="entry name" value="WD40_repeat_CS"/>
</dbReference>
<evidence type="ECO:0000256" key="5">
    <source>
        <dbReference type="ARBA" id="ARBA00022737"/>
    </source>
</evidence>
<feature type="region of interest" description="Disordered" evidence="9">
    <location>
        <begin position="314"/>
        <end position="451"/>
    </location>
</feature>
<dbReference type="Gene3D" id="2.130.10.10">
    <property type="entry name" value="YVTN repeat-like/Quinoprotein amine dehydrogenase"/>
    <property type="match status" value="2"/>
</dbReference>
<proteinExistence type="inferred from homology"/>
<dbReference type="GO" id="GO:0005874">
    <property type="term" value="C:microtubule"/>
    <property type="evidence" value="ECO:0007669"/>
    <property type="project" value="UniProtKB-KW"/>
</dbReference>
<dbReference type="GO" id="GO:0007019">
    <property type="term" value="P:microtubule depolymerization"/>
    <property type="evidence" value="ECO:0007669"/>
    <property type="project" value="TreeGrafter"/>
</dbReference>
<evidence type="ECO:0000256" key="3">
    <source>
        <dbReference type="ARBA" id="ARBA00022574"/>
    </source>
</evidence>
<dbReference type="InterPro" id="IPR026962">
    <property type="entry name" value="KTNB1"/>
</dbReference>
<reference evidence="12 13" key="1">
    <citation type="submission" date="2016-07" db="EMBL/GenBank/DDBJ databases">
        <title>Pervasive Adenine N6-methylation of Active Genes in Fungi.</title>
        <authorList>
            <consortium name="DOE Joint Genome Institute"/>
            <person name="Mondo S.J."/>
            <person name="Dannebaum R.O."/>
            <person name="Kuo R.C."/>
            <person name="Labutti K."/>
            <person name="Haridas S."/>
            <person name="Kuo A."/>
            <person name="Salamov A."/>
            <person name="Ahrendt S.R."/>
            <person name="Lipzen A."/>
            <person name="Sullivan W."/>
            <person name="Andreopoulos W.B."/>
            <person name="Clum A."/>
            <person name="Lindquist E."/>
            <person name="Daum C."/>
            <person name="Ramamoorthy G.K."/>
            <person name="Gryganskyi A."/>
            <person name="Culley D."/>
            <person name="Magnuson J.K."/>
            <person name="James T.Y."/>
            <person name="O'Malley M.A."/>
            <person name="Stajich J.E."/>
            <person name="Spatafora J.W."/>
            <person name="Visel A."/>
            <person name="Grigoriev I.V."/>
        </authorList>
    </citation>
    <scope>NUCLEOTIDE SEQUENCE [LARGE SCALE GENOMIC DNA]</scope>
    <source>
        <strain evidence="12 13">JEL800</strain>
    </source>
</reference>
<evidence type="ECO:0000256" key="1">
    <source>
        <dbReference type="ARBA" id="ARBA00004245"/>
    </source>
</evidence>
<comment type="similarity">
    <text evidence="7">Belongs to the WD repeat KATNB1 family.</text>
</comment>
<keyword evidence="5" id="KW-0677">Repeat</keyword>
<protein>
    <recommendedName>
        <fullName evidence="7">Katanin p80 WD40 repeat-containing subunit B1 homolog</fullName>
    </recommendedName>
</protein>
<evidence type="ECO:0000256" key="7">
    <source>
        <dbReference type="HAMAP-Rule" id="MF_03022"/>
    </source>
</evidence>
<evidence type="ECO:0000256" key="8">
    <source>
        <dbReference type="PROSITE-ProRule" id="PRU00221"/>
    </source>
</evidence>
<organism evidence="12 13">
    <name type="scientific">Rhizoclosmatium globosum</name>
    <dbReference type="NCBI Taxonomy" id="329046"/>
    <lineage>
        <taxon>Eukaryota</taxon>
        <taxon>Fungi</taxon>
        <taxon>Fungi incertae sedis</taxon>
        <taxon>Chytridiomycota</taxon>
        <taxon>Chytridiomycota incertae sedis</taxon>
        <taxon>Chytridiomycetes</taxon>
        <taxon>Chytridiales</taxon>
        <taxon>Chytriomycetaceae</taxon>
        <taxon>Rhizoclosmatium</taxon>
    </lineage>
</organism>
<feature type="repeat" description="WD" evidence="8">
    <location>
        <begin position="58"/>
        <end position="99"/>
    </location>
</feature>
<dbReference type="InterPro" id="IPR028021">
    <property type="entry name" value="Katanin_C-terminal"/>
</dbReference>
<dbReference type="SUPFAM" id="SSF50978">
    <property type="entry name" value="WD40 repeat-like"/>
    <property type="match status" value="1"/>
</dbReference>
<dbReference type="GO" id="GO:0008352">
    <property type="term" value="C:katanin complex"/>
    <property type="evidence" value="ECO:0007669"/>
    <property type="project" value="InterPro"/>
</dbReference>
<dbReference type="PRINTS" id="PR00320">
    <property type="entry name" value="GPROTEINBRPT"/>
</dbReference>
<evidence type="ECO:0000256" key="4">
    <source>
        <dbReference type="ARBA" id="ARBA00022701"/>
    </source>
</evidence>
<feature type="compositionally biased region" description="Polar residues" evidence="9">
    <location>
        <begin position="380"/>
        <end position="404"/>
    </location>
</feature>
<dbReference type="PROSITE" id="PS50082">
    <property type="entry name" value="WD_REPEATS_2"/>
    <property type="match status" value="4"/>
</dbReference>
<feature type="repeat" description="WD" evidence="8">
    <location>
        <begin position="101"/>
        <end position="142"/>
    </location>
</feature>
<dbReference type="Proteomes" id="UP000193642">
    <property type="component" value="Unassembled WGS sequence"/>
</dbReference>
<dbReference type="GO" id="GO:0008017">
    <property type="term" value="F:microtubule binding"/>
    <property type="evidence" value="ECO:0007669"/>
    <property type="project" value="UniProtKB-UniRule"/>
</dbReference>
<comment type="function">
    <text evidence="7">May participate in a complex which severs microtubules in an ATP-dependent manner. Microtubule severing may promote rapid reorganization of cellular microtubule arrays.</text>
</comment>
<evidence type="ECO:0000313" key="13">
    <source>
        <dbReference type="Proteomes" id="UP000193642"/>
    </source>
</evidence>
<dbReference type="PANTHER" id="PTHR19845">
    <property type="entry name" value="KATANIN P80 SUBUNIT"/>
    <property type="match status" value="1"/>
</dbReference>
<dbReference type="PANTHER" id="PTHR19845:SF0">
    <property type="entry name" value="KATANIN P80 WD40 REPEAT-CONTAINING SUBUNIT B1"/>
    <property type="match status" value="1"/>
</dbReference>
<dbReference type="HAMAP" id="MF_03022">
    <property type="entry name" value="Katanin_p80_B1"/>
    <property type="match status" value="1"/>
</dbReference>
<evidence type="ECO:0000256" key="9">
    <source>
        <dbReference type="SAM" id="MobiDB-lite"/>
    </source>
</evidence>
<dbReference type="Pfam" id="PF13925">
    <property type="entry name" value="Katanin_con80"/>
    <property type="match status" value="1"/>
</dbReference>
<dbReference type="SMART" id="SM00320">
    <property type="entry name" value="WD40"/>
    <property type="match status" value="6"/>
</dbReference>
<dbReference type="OrthoDB" id="538223at2759"/>
<evidence type="ECO:0000256" key="2">
    <source>
        <dbReference type="ARBA" id="ARBA00022490"/>
    </source>
</evidence>
<dbReference type="Pfam" id="PF00400">
    <property type="entry name" value="WD40"/>
    <property type="match status" value="3"/>
</dbReference>
<gene>
    <name evidence="12" type="ORF">BCR33DRAFT_713919</name>
</gene>
<comment type="caution">
    <text evidence="12">The sequence shown here is derived from an EMBL/GenBank/DDBJ whole genome shotgun (WGS) entry which is preliminary data.</text>
</comment>
<dbReference type="InterPro" id="IPR024977">
    <property type="entry name" value="Apc4-like_WD40_dom"/>
</dbReference>
<dbReference type="PROSITE" id="PS00678">
    <property type="entry name" value="WD_REPEATS_1"/>
    <property type="match status" value="1"/>
</dbReference>
<evidence type="ECO:0000259" key="11">
    <source>
        <dbReference type="Pfam" id="PF13925"/>
    </source>
</evidence>
<evidence type="ECO:0000313" key="12">
    <source>
        <dbReference type="EMBL" id="ORY49603.1"/>
    </source>
</evidence>
<evidence type="ECO:0000256" key="6">
    <source>
        <dbReference type="ARBA" id="ARBA00023212"/>
    </source>
</evidence>
<feature type="domain" description="Katanin p80 subunit C-terminal" evidence="11">
    <location>
        <begin position="464"/>
        <end position="618"/>
    </location>
</feature>
<feature type="repeat" description="WD" evidence="8">
    <location>
        <begin position="15"/>
        <end position="57"/>
    </location>
</feature>
<feature type="domain" description="Anaphase-promoting complex subunit 4-like WD40" evidence="10">
    <location>
        <begin position="149"/>
        <end position="201"/>
    </location>
</feature>